<dbReference type="RefSeq" id="WP_084283327.1">
    <property type="nucleotide sequence ID" value="NZ_FWXJ01000005.1"/>
</dbReference>
<dbReference type="AlphaFoldDB" id="A0A1W1ZJ34"/>
<name>A0A1W1ZJ34_9BURK</name>
<feature type="domain" description="NnrU" evidence="6">
    <location>
        <begin position="3"/>
        <end position="194"/>
    </location>
</feature>
<dbReference type="InterPro" id="IPR009915">
    <property type="entry name" value="NnrU_dom"/>
</dbReference>
<dbReference type="OrthoDB" id="5293641at2"/>
<keyword evidence="2 5" id="KW-0812">Transmembrane</keyword>
<dbReference type="STRING" id="1938817.SAMN06296008_105184"/>
<organism evidence="7 8">
    <name type="scientific">Polynucleobacter kasalickyi</name>
    <dbReference type="NCBI Taxonomy" id="1938817"/>
    <lineage>
        <taxon>Bacteria</taxon>
        <taxon>Pseudomonadati</taxon>
        <taxon>Pseudomonadota</taxon>
        <taxon>Betaproteobacteria</taxon>
        <taxon>Burkholderiales</taxon>
        <taxon>Burkholderiaceae</taxon>
        <taxon>Polynucleobacter</taxon>
    </lineage>
</organism>
<reference evidence="7 8" key="1">
    <citation type="submission" date="2017-04" db="EMBL/GenBank/DDBJ databases">
        <authorList>
            <person name="Afonso C.L."/>
            <person name="Miller P.J."/>
            <person name="Scott M.A."/>
            <person name="Spackman E."/>
            <person name="Goraichik I."/>
            <person name="Dimitrov K.M."/>
            <person name="Suarez D.L."/>
            <person name="Swayne D.E."/>
        </authorList>
    </citation>
    <scope>NUCLEOTIDE SEQUENCE [LARGE SCALE GENOMIC DNA]</scope>
    <source>
        <strain evidence="7 8">VK13</strain>
    </source>
</reference>
<dbReference type="GO" id="GO:0016020">
    <property type="term" value="C:membrane"/>
    <property type="evidence" value="ECO:0007669"/>
    <property type="project" value="UniProtKB-SubCell"/>
</dbReference>
<protein>
    <submittedName>
        <fullName evidence="7">Uncharacterized membrane protein</fullName>
    </submittedName>
</protein>
<evidence type="ECO:0000259" key="6">
    <source>
        <dbReference type="Pfam" id="PF07298"/>
    </source>
</evidence>
<feature type="transmembrane region" description="Helical" evidence="5">
    <location>
        <begin position="168"/>
        <end position="190"/>
    </location>
</feature>
<sequence length="197" mass="22216">MTLLLLGLFLFLGTHSVRIFANDWANAQTKKRGPSFWKISYTLVSLIGFFLIIKGYAHAQESRVLVWSPPFWAGHLTGLLTLLSFILLASSKRPKNLIYASLKHPMIIAVKIWALAHLLANGTLAAMVLFGSFLVWAILDFRSSRQRDALQGNEDLDYVTTANWQGTFPAICIGVLTWGFFAFYLHRVLIGVQPFMR</sequence>
<evidence type="ECO:0000256" key="4">
    <source>
        <dbReference type="ARBA" id="ARBA00023136"/>
    </source>
</evidence>
<comment type="subcellular location">
    <subcellularLocation>
        <location evidence="1">Membrane</location>
        <topology evidence="1">Multi-pass membrane protein</topology>
    </subcellularLocation>
</comment>
<dbReference type="EMBL" id="FWXJ01000005">
    <property type="protein sequence ID" value="SMC48396.1"/>
    <property type="molecule type" value="Genomic_DNA"/>
</dbReference>
<keyword evidence="4 5" id="KW-0472">Membrane</keyword>
<keyword evidence="3 5" id="KW-1133">Transmembrane helix</keyword>
<feature type="transmembrane region" description="Helical" evidence="5">
    <location>
        <begin position="112"/>
        <end position="139"/>
    </location>
</feature>
<proteinExistence type="predicted"/>
<feature type="transmembrane region" description="Helical" evidence="5">
    <location>
        <begin position="71"/>
        <end position="91"/>
    </location>
</feature>
<evidence type="ECO:0000313" key="7">
    <source>
        <dbReference type="EMBL" id="SMC48396.1"/>
    </source>
</evidence>
<evidence type="ECO:0000256" key="5">
    <source>
        <dbReference type="SAM" id="Phobius"/>
    </source>
</evidence>
<evidence type="ECO:0000256" key="1">
    <source>
        <dbReference type="ARBA" id="ARBA00004141"/>
    </source>
</evidence>
<evidence type="ECO:0000256" key="2">
    <source>
        <dbReference type="ARBA" id="ARBA00022692"/>
    </source>
</evidence>
<dbReference type="Proteomes" id="UP000192708">
    <property type="component" value="Unassembled WGS sequence"/>
</dbReference>
<keyword evidence="8" id="KW-1185">Reference proteome</keyword>
<gene>
    <name evidence="7" type="ORF">SAMN06296008_105184</name>
</gene>
<evidence type="ECO:0000313" key="8">
    <source>
        <dbReference type="Proteomes" id="UP000192708"/>
    </source>
</evidence>
<dbReference type="Pfam" id="PF07298">
    <property type="entry name" value="NnrU"/>
    <property type="match status" value="1"/>
</dbReference>
<evidence type="ECO:0000256" key="3">
    <source>
        <dbReference type="ARBA" id="ARBA00022989"/>
    </source>
</evidence>
<accession>A0A1W1ZJ34</accession>